<name>A0A0A8ZFB7_ARUDO</name>
<reference evidence="1" key="2">
    <citation type="journal article" date="2015" name="Data Brief">
        <title>Shoot transcriptome of the giant reed, Arundo donax.</title>
        <authorList>
            <person name="Barrero R.A."/>
            <person name="Guerrero F.D."/>
            <person name="Moolhuijzen P."/>
            <person name="Goolsby J.A."/>
            <person name="Tidwell J."/>
            <person name="Bellgard S.E."/>
            <person name="Bellgard M.I."/>
        </authorList>
    </citation>
    <scope>NUCLEOTIDE SEQUENCE</scope>
    <source>
        <tissue evidence="1">Shoot tissue taken approximately 20 cm above the soil surface</tissue>
    </source>
</reference>
<dbReference type="AlphaFoldDB" id="A0A0A8ZFB7"/>
<sequence length="28" mass="3417">MDCWLSEPRKYLCLIFSLNNNVLYRVII</sequence>
<organism evidence="1">
    <name type="scientific">Arundo donax</name>
    <name type="common">Giant reed</name>
    <name type="synonym">Donax arundinaceus</name>
    <dbReference type="NCBI Taxonomy" id="35708"/>
    <lineage>
        <taxon>Eukaryota</taxon>
        <taxon>Viridiplantae</taxon>
        <taxon>Streptophyta</taxon>
        <taxon>Embryophyta</taxon>
        <taxon>Tracheophyta</taxon>
        <taxon>Spermatophyta</taxon>
        <taxon>Magnoliopsida</taxon>
        <taxon>Liliopsida</taxon>
        <taxon>Poales</taxon>
        <taxon>Poaceae</taxon>
        <taxon>PACMAD clade</taxon>
        <taxon>Arundinoideae</taxon>
        <taxon>Arundineae</taxon>
        <taxon>Arundo</taxon>
    </lineage>
</organism>
<reference evidence="1" key="1">
    <citation type="submission" date="2014-09" db="EMBL/GenBank/DDBJ databases">
        <authorList>
            <person name="Magalhaes I.L.F."/>
            <person name="Oliveira U."/>
            <person name="Santos F.R."/>
            <person name="Vidigal T.H.D.A."/>
            <person name="Brescovit A.D."/>
            <person name="Santos A.J."/>
        </authorList>
    </citation>
    <scope>NUCLEOTIDE SEQUENCE</scope>
    <source>
        <tissue evidence="1">Shoot tissue taken approximately 20 cm above the soil surface</tissue>
    </source>
</reference>
<dbReference type="EMBL" id="GBRH01261517">
    <property type="protein sequence ID" value="JAD36378.1"/>
    <property type="molecule type" value="Transcribed_RNA"/>
</dbReference>
<proteinExistence type="predicted"/>
<evidence type="ECO:0000313" key="1">
    <source>
        <dbReference type="EMBL" id="JAD36378.1"/>
    </source>
</evidence>
<protein>
    <submittedName>
        <fullName evidence="1">Uncharacterized protein</fullName>
    </submittedName>
</protein>
<accession>A0A0A8ZFB7</accession>